<feature type="region of interest" description="Disordered" evidence="1">
    <location>
        <begin position="227"/>
        <end position="251"/>
    </location>
</feature>
<name>A0A8K0EQU4_BRALA</name>
<organism evidence="3 4">
    <name type="scientific">Branchiostoma lanceolatum</name>
    <name type="common">Common lancelet</name>
    <name type="synonym">Amphioxus lanceolatum</name>
    <dbReference type="NCBI Taxonomy" id="7740"/>
    <lineage>
        <taxon>Eukaryota</taxon>
        <taxon>Metazoa</taxon>
        <taxon>Chordata</taxon>
        <taxon>Cephalochordata</taxon>
        <taxon>Leptocardii</taxon>
        <taxon>Amphioxiformes</taxon>
        <taxon>Branchiostomatidae</taxon>
        <taxon>Branchiostoma</taxon>
    </lineage>
</organism>
<evidence type="ECO:0000256" key="1">
    <source>
        <dbReference type="SAM" id="MobiDB-lite"/>
    </source>
</evidence>
<keyword evidence="4" id="KW-1185">Reference proteome</keyword>
<gene>
    <name evidence="3" type="primary">Hypp3144</name>
    <name evidence="3" type="ORF">BLAG_LOCUS19297</name>
</gene>
<dbReference type="Proteomes" id="UP000838412">
    <property type="component" value="Chromosome 5"/>
</dbReference>
<dbReference type="AlphaFoldDB" id="A0A8K0EQU4"/>
<evidence type="ECO:0000313" key="3">
    <source>
        <dbReference type="EMBL" id="CAH1265245.1"/>
    </source>
</evidence>
<feature type="compositionally biased region" description="Basic and acidic residues" evidence="1">
    <location>
        <begin position="227"/>
        <end position="246"/>
    </location>
</feature>
<proteinExistence type="predicted"/>
<evidence type="ECO:0000256" key="2">
    <source>
        <dbReference type="SAM" id="Phobius"/>
    </source>
</evidence>
<feature type="compositionally biased region" description="Basic and acidic residues" evidence="1">
    <location>
        <begin position="283"/>
        <end position="292"/>
    </location>
</feature>
<feature type="region of interest" description="Disordered" evidence="1">
    <location>
        <begin position="341"/>
        <end position="409"/>
    </location>
</feature>
<keyword evidence="2" id="KW-0472">Membrane</keyword>
<evidence type="ECO:0000313" key="4">
    <source>
        <dbReference type="Proteomes" id="UP000838412"/>
    </source>
</evidence>
<keyword evidence="2" id="KW-0812">Transmembrane</keyword>
<dbReference type="EMBL" id="OV696690">
    <property type="protein sequence ID" value="CAH1265245.1"/>
    <property type="molecule type" value="Genomic_DNA"/>
</dbReference>
<feature type="region of interest" description="Disordered" evidence="1">
    <location>
        <begin position="265"/>
        <end position="307"/>
    </location>
</feature>
<accession>A0A8K0EQU4</accession>
<sequence length="522" mass="57385">MSRRVRRGRHRNRRSRVATAPAFTALTAFDKSDGRRRLGMFKSTVITVMFLWAMATTVVVSIAVEQAANLPYRAWGDYGPIGTPRHNLSERVRVQRVFSEDNTQAHRLPDGTTPTDAPPTDHFKDVLRACHRVAILDGEMETSLFKTIEKYLLDEIHVSADRPHTQMSTDQHDGFEAWDFLISGENHANNARVRRRRRVGLYTDVPHRENELKSSVKSLETKVRSALKEDERRGVMNSDFKPDDNHCNNTRVPHMVDKVISDMETTSIDEGRRHTQVPTAPTEDDKLDRSEDTAPPDETSASNATHAAKMTELTDGSIIDIAHTPNNDVKNAAAAAEMDMVPPDETSSSNAPPAEMTDLTPETGCSNITRAADSDVKNPDAAAELDMVPPDETSASNAPPDTKMTELTPKTDGSMYIAHTLNSDVKNADAAAEMDMLPTLDSNAPPDTKMTDLTPETDAFINIARTANSDVKNPDVAAEMDSVQLLENDTDLSLYPSSEVAMVVVGALVVGTVAYSCMMQIA</sequence>
<feature type="transmembrane region" description="Helical" evidence="2">
    <location>
        <begin position="45"/>
        <end position="64"/>
    </location>
</feature>
<protein>
    <submittedName>
        <fullName evidence="3">Hypp3144 protein</fullName>
    </submittedName>
</protein>
<keyword evidence="2" id="KW-1133">Transmembrane helix</keyword>
<reference evidence="3" key="1">
    <citation type="submission" date="2022-01" db="EMBL/GenBank/DDBJ databases">
        <authorList>
            <person name="Braso-Vives M."/>
        </authorList>
    </citation>
    <scope>NUCLEOTIDE SEQUENCE</scope>
</reference>